<dbReference type="GO" id="GO:0005524">
    <property type="term" value="F:ATP binding"/>
    <property type="evidence" value="ECO:0007669"/>
    <property type="project" value="UniProtKB-KW"/>
</dbReference>
<dbReference type="Proteomes" id="UP000190831">
    <property type="component" value="Chromosome H"/>
</dbReference>
<dbReference type="PIRSF" id="PIRSF000530">
    <property type="entry name" value="Galactokinase"/>
    <property type="match status" value="1"/>
</dbReference>
<evidence type="ECO:0000259" key="14">
    <source>
        <dbReference type="Pfam" id="PF08544"/>
    </source>
</evidence>
<dbReference type="PANTHER" id="PTHR10457">
    <property type="entry name" value="MEVALONATE KINASE/GALACTOKINASE"/>
    <property type="match status" value="1"/>
</dbReference>
<evidence type="ECO:0000256" key="4">
    <source>
        <dbReference type="ARBA" id="ARBA00019487"/>
    </source>
</evidence>
<evidence type="ECO:0000256" key="6">
    <source>
        <dbReference type="ARBA" id="ARBA00022741"/>
    </source>
</evidence>
<evidence type="ECO:0000256" key="11">
    <source>
        <dbReference type="ARBA" id="ARBA00029590"/>
    </source>
</evidence>
<accession>A0A1G4MKZ1</accession>
<dbReference type="STRING" id="4955.A0A1G4MKZ1"/>
<keyword evidence="5" id="KW-0808">Transferase</keyword>
<organism evidence="16 17">
    <name type="scientific">Lachancea fermentati</name>
    <name type="common">Zygosaccharomyces fermentati</name>
    <dbReference type="NCBI Taxonomy" id="4955"/>
    <lineage>
        <taxon>Eukaryota</taxon>
        <taxon>Fungi</taxon>
        <taxon>Dikarya</taxon>
        <taxon>Ascomycota</taxon>
        <taxon>Saccharomycotina</taxon>
        <taxon>Saccharomycetes</taxon>
        <taxon>Saccharomycetales</taxon>
        <taxon>Saccharomycetaceae</taxon>
        <taxon>Lachancea</taxon>
    </lineage>
</organism>
<dbReference type="Gene3D" id="3.30.230.10">
    <property type="match status" value="1"/>
</dbReference>
<evidence type="ECO:0000256" key="7">
    <source>
        <dbReference type="ARBA" id="ARBA00022777"/>
    </source>
</evidence>
<reference evidence="16 17" key="1">
    <citation type="submission" date="2016-03" db="EMBL/GenBank/DDBJ databases">
        <authorList>
            <person name="Devillers H."/>
        </authorList>
    </citation>
    <scope>NUCLEOTIDE SEQUENCE [LARGE SCALE GENOMIC DNA]</scope>
    <source>
        <strain evidence="16">CBS 6772</strain>
    </source>
</reference>
<keyword evidence="7" id="KW-0418">Kinase</keyword>
<dbReference type="InterPro" id="IPR019539">
    <property type="entry name" value="GalKase_N"/>
</dbReference>
<dbReference type="SUPFAM" id="SSF55060">
    <property type="entry name" value="GHMP Kinase, C-terminal domain"/>
    <property type="match status" value="1"/>
</dbReference>
<dbReference type="EMBL" id="LT598491">
    <property type="protein sequence ID" value="SCW04560.1"/>
    <property type="molecule type" value="Genomic_DNA"/>
</dbReference>
<evidence type="ECO:0000256" key="1">
    <source>
        <dbReference type="ARBA" id="ARBA00004947"/>
    </source>
</evidence>
<comment type="pathway">
    <text evidence="1">Carbohydrate metabolism; galactose metabolism.</text>
</comment>
<dbReference type="PRINTS" id="PR00959">
    <property type="entry name" value="MEVGALKINASE"/>
</dbReference>
<dbReference type="Pfam" id="PF10509">
    <property type="entry name" value="GalKase_gal_bdg"/>
    <property type="match status" value="1"/>
</dbReference>
<comment type="catalytic activity">
    <reaction evidence="12">
        <text>alpha-D-galactose + ATP = alpha-D-galactose 1-phosphate + ADP + H(+)</text>
        <dbReference type="Rhea" id="RHEA:13553"/>
        <dbReference type="ChEBI" id="CHEBI:15378"/>
        <dbReference type="ChEBI" id="CHEBI:28061"/>
        <dbReference type="ChEBI" id="CHEBI:30616"/>
        <dbReference type="ChEBI" id="CHEBI:58336"/>
        <dbReference type="ChEBI" id="CHEBI:456216"/>
        <dbReference type="EC" id="2.7.1.6"/>
    </reaction>
    <physiologicalReaction direction="left-to-right" evidence="12">
        <dbReference type="Rhea" id="RHEA:13554"/>
    </physiologicalReaction>
</comment>
<keyword evidence="8" id="KW-0067">ATP-binding</keyword>
<keyword evidence="17" id="KW-1185">Reference proteome</keyword>
<dbReference type="InterPro" id="IPR006203">
    <property type="entry name" value="GHMP_knse_ATP-bd_CS"/>
</dbReference>
<evidence type="ECO:0000313" key="17">
    <source>
        <dbReference type="Proteomes" id="UP000190831"/>
    </source>
</evidence>
<evidence type="ECO:0000313" key="16">
    <source>
        <dbReference type="EMBL" id="SCW04560.1"/>
    </source>
</evidence>
<protein>
    <recommendedName>
        <fullName evidence="4">Galactokinase</fullName>
        <ecNumber evidence="3">2.7.1.6</ecNumber>
    </recommendedName>
    <alternativeName>
        <fullName evidence="11">Galactose kinase</fullName>
    </alternativeName>
</protein>
<feature type="domain" description="GHMP kinase C-terminal" evidence="14">
    <location>
        <begin position="423"/>
        <end position="495"/>
    </location>
</feature>
<evidence type="ECO:0000256" key="12">
    <source>
        <dbReference type="ARBA" id="ARBA00049538"/>
    </source>
</evidence>
<dbReference type="InterPro" id="IPR006206">
    <property type="entry name" value="Mevalonate/galactokinase"/>
</dbReference>
<dbReference type="GO" id="GO:0005829">
    <property type="term" value="C:cytosol"/>
    <property type="evidence" value="ECO:0007669"/>
    <property type="project" value="TreeGrafter"/>
</dbReference>
<dbReference type="NCBIfam" id="TIGR00131">
    <property type="entry name" value="gal_kin"/>
    <property type="match status" value="1"/>
</dbReference>
<name>A0A1G4MKZ1_LACFM</name>
<dbReference type="OMA" id="DECELEM"/>
<dbReference type="EC" id="2.7.1.6" evidence="3"/>
<dbReference type="FunFam" id="3.30.230.10:FF:000056">
    <property type="entry name" value="GAL1p Galactokinase"/>
    <property type="match status" value="1"/>
</dbReference>
<feature type="domain" description="Galactokinase N-terminal" evidence="15">
    <location>
        <begin position="38"/>
        <end position="85"/>
    </location>
</feature>
<dbReference type="InterPro" id="IPR036554">
    <property type="entry name" value="GHMP_kinase_C_sf"/>
</dbReference>
<evidence type="ECO:0000256" key="5">
    <source>
        <dbReference type="ARBA" id="ARBA00022679"/>
    </source>
</evidence>
<dbReference type="InterPro" id="IPR013750">
    <property type="entry name" value="GHMP_kinase_C_dom"/>
</dbReference>
<dbReference type="InterPro" id="IPR006204">
    <property type="entry name" value="GHMP_kinase_N_dom"/>
</dbReference>
<evidence type="ECO:0000259" key="15">
    <source>
        <dbReference type="Pfam" id="PF10509"/>
    </source>
</evidence>
<dbReference type="GO" id="GO:0006012">
    <property type="term" value="P:galactose metabolic process"/>
    <property type="evidence" value="ECO:0007669"/>
    <property type="project" value="UniProtKB-UniPathway"/>
</dbReference>
<dbReference type="InterPro" id="IPR020568">
    <property type="entry name" value="Ribosomal_Su5_D2-typ_SF"/>
</dbReference>
<comment type="similarity">
    <text evidence="2">Belongs to the GHMP kinase family. GalK subfamily.</text>
</comment>
<dbReference type="InterPro" id="IPR000705">
    <property type="entry name" value="Galactokinase"/>
</dbReference>
<dbReference type="UniPathway" id="UPA00214"/>
<keyword evidence="6" id="KW-0547">Nucleotide-binding</keyword>
<dbReference type="InterPro" id="IPR014721">
    <property type="entry name" value="Ribsml_uS5_D2-typ_fold_subgr"/>
</dbReference>
<dbReference type="PANTHER" id="PTHR10457:SF7">
    <property type="entry name" value="GALACTOKINASE-RELATED"/>
    <property type="match status" value="1"/>
</dbReference>
<dbReference type="SUPFAM" id="SSF54211">
    <property type="entry name" value="Ribosomal protein S5 domain 2-like"/>
    <property type="match status" value="1"/>
</dbReference>
<dbReference type="PROSITE" id="PS00627">
    <property type="entry name" value="GHMP_KINASES_ATP"/>
    <property type="match status" value="1"/>
</dbReference>
<evidence type="ECO:0000256" key="2">
    <source>
        <dbReference type="ARBA" id="ARBA00006566"/>
    </source>
</evidence>
<evidence type="ECO:0000259" key="13">
    <source>
        <dbReference type="Pfam" id="PF00288"/>
    </source>
</evidence>
<dbReference type="AlphaFoldDB" id="A0A1G4MKZ1"/>
<proteinExistence type="inferred from homology"/>
<dbReference type="GO" id="GO:0004335">
    <property type="term" value="F:galactokinase activity"/>
    <property type="evidence" value="ECO:0007669"/>
    <property type="project" value="UniProtKB-EC"/>
</dbReference>
<sequence>MKLSNALTSKKLQKSVPSITEEQLSDRLANSFRNIVQDFILTYDTTPDFVTKSPGRVNLVGEHLDYADFAVLPMAIEVEVLCAVKILPENENPSITLTNSDEKFAQRRFDLPLDGSLISIDPSVSDWSNYFKCGLLVAQKYLNEKFPERFEQCPLIGMNVFVSGNVPSGGGLSSSSAFICSVALAVIRANTSKDYQIAKEDLTQITVKSEHYVGVNNGGMDQAASVCGEIDHALYVEFKPEFRASPFKLPELQHSEVQFIIADTLIVSNKFETAPTNYNLRVVEVTVAANFLAARYGVVLQRDGNLNRGTLRGFMNAFYGHYYGINTPWDGNVEDGIERLTVMLKLVEETFTQHQGYTVDQISKVMECSSSEFTRDYLTNFPVRFQVLKLYQRAKHVYSEALRVLKALKLLTKCEFSSDEEFLTLFGNLMDASQESCDKLFECSCPETDEICQIARANGSYGSRLTGAGWGGCTVHLVPATKVEQVQNALIEQYYKKRHRNLTTELLKGAILVSKPAFGSCIIEL</sequence>
<gene>
    <name evidence="16" type="ORF">LAFE_0H16248G</name>
</gene>
<keyword evidence="10" id="KW-0119">Carbohydrate metabolism</keyword>
<keyword evidence="9" id="KW-0299">Galactose metabolism</keyword>
<dbReference type="Pfam" id="PF00288">
    <property type="entry name" value="GHMP_kinases_N"/>
    <property type="match status" value="1"/>
</dbReference>
<evidence type="ECO:0000256" key="10">
    <source>
        <dbReference type="ARBA" id="ARBA00023277"/>
    </source>
</evidence>
<dbReference type="GO" id="GO:0000411">
    <property type="term" value="P:positive regulation of transcription by galactose"/>
    <property type="evidence" value="ECO:0007669"/>
    <property type="project" value="UniProtKB-ARBA"/>
</dbReference>
<dbReference type="PRINTS" id="PR00473">
    <property type="entry name" value="GALCTOKINASE"/>
</dbReference>
<evidence type="ECO:0000256" key="8">
    <source>
        <dbReference type="ARBA" id="ARBA00022840"/>
    </source>
</evidence>
<dbReference type="FunFam" id="1.20.1440.340:FF:000003">
    <property type="entry name" value="GAL1p Galactokinase"/>
    <property type="match status" value="1"/>
</dbReference>
<dbReference type="Gene3D" id="1.20.1440.340">
    <property type="match status" value="1"/>
</dbReference>
<feature type="domain" description="GHMP kinase N-terminal" evidence="13">
    <location>
        <begin position="139"/>
        <end position="228"/>
    </location>
</feature>
<evidence type="ECO:0000256" key="3">
    <source>
        <dbReference type="ARBA" id="ARBA00012315"/>
    </source>
</evidence>
<dbReference type="OrthoDB" id="187738at2759"/>
<evidence type="ECO:0000256" key="9">
    <source>
        <dbReference type="ARBA" id="ARBA00023144"/>
    </source>
</evidence>
<dbReference type="Pfam" id="PF08544">
    <property type="entry name" value="GHMP_kinases_C"/>
    <property type="match status" value="1"/>
</dbReference>